<evidence type="ECO:0000313" key="2">
    <source>
        <dbReference type="Proteomes" id="UP000004506"/>
    </source>
</evidence>
<comment type="caution">
    <text evidence="1">The sequence shown here is derived from an EMBL/GenBank/DDBJ whole genome shotgun (WGS) entry which is preliminary data.</text>
</comment>
<gene>
    <name evidence="1" type="ORF">PROSTU_03085</name>
</gene>
<dbReference type="EMBL" id="ABJD02000101">
    <property type="protein sequence ID" value="EDU59892.1"/>
    <property type="molecule type" value="Genomic_DNA"/>
</dbReference>
<evidence type="ECO:0000313" key="1">
    <source>
        <dbReference type="EMBL" id="EDU59892.1"/>
    </source>
</evidence>
<accession>A0AA86Z0J6</accession>
<reference evidence="2" key="2">
    <citation type="submission" date="2008-04" db="EMBL/GenBank/DDBJ databases">
        <title>Draft genome sequence of Providencia stuartii(ATCC 25827).</title>
        <authorList>
            <person name="Sudarsanam P."/>
            <person name="Ley R."/>
            <person name="Guruge J."/>
            <person name="Turnbaugh P.J."/>
            <person name="Mahowald M."/>
            <person name="Liep D."/>
            <person name="Gordon J."/>
        </authorList>
    </citation>
    <scope>NUCLEOTIDE SEQUENCE [LARGE SCALE GENOMIC DNA]</scope>
    <source>
        <strain evidence="2">ATCC 25827</strain>
    </source>
</reference>
<organism evidence="1 2">
    <name type="scientific">Providencia stuartii ATCC 25827</name>
    <dbReference type="NCBI Taxonomy" id="471874"/>
    <lineage>
        <taxon>Bacteria</taxon>
        <taxon>Pseudomonadati</taxon>
        <taxon>Pseudomonadota</taxon>
        <taxon>Gammaproteobacteria</taxon>
        <taxon>Enterobacterales</taxon>
        <taxon>Morganellaceae</taxon>
        <taxon>Providencia</taxon>
    </lineage>
</organism>
<reference evidence="2" key="1">
    <citation type="submission" date="2008-04" db="EMBL/GenBank/DDBJ databases">
        <title>Draft genome sequence of Providencia stuartii (ATCC 25827).</title>
        <authorList>
            <person name="Sudarsanam P."/>
            <person name="Ley R."/>
            <person name="Guruge J."/>
            <person name="Turnbaugh P.J."/>
            <person name="Mahowald M."/>
            <person name="Liep D."/>
            <person name="Gordon J."/>
        </authorList>
    </citation>
    <scope>NUCLEOTIDE SEQUENCE [LARGE SCALE GENOMIC DNA]</scope>
    <source>
        <strain evidence="2">ATCC 25827</strain>
    </source>
</reference>
<name>A0AA86Z0J6_PROST</name>
<dbReference type="AlphaFoldDB" id="A0AA86Z0J6"/>
<protein>
    <submittedName>
        <fullName evidence="1">Uncharacterized protein</fullName>
    </submittedName>
</protein>
<proteinExistence type="predicted"/>
<dbReference type="Proteomes" id="UP000004506">
    <property type="component" value="Unassembled WGS sequence"/>
</dbReference>
<sequence length="127" mass="14149">MLCFVLYVSYHGLKQVGGNVNKILLSSFFVLGSLLSVPANATVLAPEGRGVGGVYEMEEMKKLICDDQNDKQKCERFVYIAMTGAYTYGKVAASCEKWMRNGGIPNGFESRCEHVSKLDDYFDKDLE</sequence>
<reference evidence="1 2" key="3">
    <citation type="submission" date="2008-05" db="EMBL/GenBank/DDBJ databases">
        <authorList>
            <person name="Fulton L."/>
            <person name="Clifton S."/>
            <person name="Fulton B."/>
            <person name="Xu J."/>
            <person name="Minx P."/>
            <person name="Pepin K.H."/>
            <person name="Johnson M."/>
            <person name="Thiruvilangam P."/>
            <person name="Bhonagiri V."/>
            <person name="Nash W.E."/>
            <person name="Mardis E.R."/>
            <person name="Wilson R.K."/>
        </authorList>
    </citation>
    <scope>NUCLEOTIDE SEQUENCE [LARGE SCALE GENOMIC DNA]</scope>
    <source>
        <strain evidence="1 2">ATCC 25827</strain>
    </source>
</reference>